<evidence type="ECO:0000256" key="1">
    <source>
        <dbReference type="SAM" id="Phobius"/>
    </source>
</evidence>
<organism evidence="2 3">
    <name type="scientific">Dendrothele bispora (strain CBS 962.96)</name>
    <dbReference type="NCBI Taxonomy" id="1314807"/>
    <lineage>
        <taxon>Eukaryota</taxon>
        <taxon>Fungi</taxon>
        <taxon>Dikarya</taxon>
        <taxon>Basidiomycota</taxon>
        <taxon>Agaricomycotina</taxon>
        <taxon>Agaricomycetes</taxon>
        <taxon>Agaricomycetidae</taxon>
        <taxon>Agaricales</taxon>
        <taxon>Agaricales incertae sedis</taxon>
        <taxon>Dendrothele</taxon>
    </lineage>
</organism>
<dbReference type="Proteomes" id="UP000297245">
    <property type="component" value="Unassembled WGS sequence"/>
</dbReference>
<sequence>MAIPGFNPNLFIGPLILGNTLSSVLFGIFTLQTYLYYINFPNDPRKTKMTVAVVWILECSHFWCTFAETWFDVVTHFGEVVIYLQIPRILAVSLLIASLILSLFTLSFADRIYHMSNNKSVFIFLCIASVVRFVVGVANYIVIWTSDNLLEYIDRWGWIIPVQLGIGLLTDLVTTLALVVYLKRQNGTINRSTMKIIDTLIWWTIGESGCSTVVLGIVSIITYTSLSHTCTSSLDVVQ</sequence>
<evidence type="ECO:0000313" key="3">
    <source>
        <dbReference type="Proteomes" id="UP000297245"/>
    </source>
</evidence>
<keyword evidence="1" id="KW-0812">Transmembrane</keyword>
<feature type="transmembrane region" description="Helical" evidence="1">
    <location>
        <begin position="89"/>
        <end position="109"/>
    </location>
</feature>
<gene>
    <name evidence="2" type="ORF">K435DRAFT_780989</name>
</gene>
<feature type="transmembrane region" description="Helical" evidence="1">
    <location>
        <begin position="12"/>
        <end position="37"/>
    </location>
</feature>
<feature type="transmembrane region" description="Helical" evidence="1">
    <location>
        <begin position="200"/>
        <end position="223"/>
    </location>
</feature>
<name>A0A4S8LPR5_DENBC</name>
<dbReference type="EMBL" id="ML179320">
    <property type="protein sequence ID" value="THU90953.1"/>
    <property type="molecule type" value="Genomic_DNA"/>
</dbReference>
<evidence type="ECO:0000313" key="2">
    <source>
        <dbReference type="EMBL" id="THU90953.1"/>
    </source>
</evidence>
<dbReference type="OrthoDB" id="2535105at2759"/>
<proteinExistence type="predicted"/>
<dbReference type="PANTHER" id="PTHR40465">
    <property type="entry name" value="CHROMOSOME 1, WHOLE GENOME SHOTGUN SEQUENCE"/>
    <property type="match status" value="1"/>
</dbReference>
<keyword evidence="1" id="KW-1133">Transmembrane helix</keyword>
<reference evidence="2 3" key="1">
    <citation type="journal article" date="2019" name="Nat. Ecol. Evol.">
        <title>Megaphylogeny resolves global patterns of mushroom evolution.</title>
        <authorList>
            <person name="Varga T."/>
            <person name="Krizsan K."/>
            <person name="Foldi C."/>
            <person name="Dima B."/>
            <person name="Sanchez-Garcia M."/>
            <person name="Sanchez-Ramirez S."/>
            <person name="Szollosi G.J."/>
            <person name="Szarkandi J.G."/>
            <person name="Papp V."/>
            <person name="Albert L."/>
            <person name="Andreopoulos W."/>
            <person name="Angelini C."/>
            <person name="Antonin V."/>
            <person name="Barry K.W."/>
            <person name="Bougher N.L."/>
            <person name="Buchanan P."/>
            <person name="Buyck B."/>
            <person name="Bense V."/>
            <person name="Catcheside P."/>
            <person name="Chovatia M."/>
            <person name="Cooper J."/>
            <person name="Damon W."/>
            <person name="Desjardin D."/>
            <person name="Finy P."/>
            <person name="Geml J."/>
            <person name="Haridas S."/>
            <person name="Hughes K."/>
            <person name="Justo A."/>
            <person name="Karasinski D."/>
            <person name="Kautmanova I."/>
            <person name="Kiss B."/>
            <person name="Kocsube S."/>
            <person name="Kotiranta H."/>
            <person name="LaButti K.M."/>
            <person name="Lechner B.E."/>
            <person name="Liimatainen K."/>
            <person name="Lipzen A."/>
            <person name="Lukacs Z."/>
            <person name="Mihaltcheva S."/>
            <person name="Morgado L.N."/>
            <person name="Niskanen T."/>
            <person name="Noordeloos M.E."/>
            <person name="Ohm R.A."/>
            <person name="Ortiz-Santana B."/>
            <person name="Ovrebo C."/>
            <person name="Racz N."/>
            <person name="Riley R."/>
            <person name="Savchenko A."/>
            <person name="Shiryaev A."/>
            <person name="Soop K."/>
            <person name="Spirin V."/>
            <person name="Szebenyi C."/>
            <person name="Tomsovsky M."/>
            <person name="Tulloss R.E."/>
            <person name="Uehling J."/>
            <person name="Grigoriev I.V."/>
            <person name="Vagvolgyi C."/>
            <person name="Papp T."/>
            <person name="Martin F.M."/>
            <person name="Miettinen O."/>
            <person name="Hibbett D.S."/>
            <person name="Nagy L.G."/>
        </authorList>
    </citation>
    <scope>NUCLEOTIDE SEQUENCE [LARGE SCALE GENOMIC DNA]</scope>
    <source>
        <strain evidence="2 3">CBS 962.96</strain>
    </source>
</reference>
<dbReference type="AlphaFoldDB" id="A0A4S8LPR5"/>
<feature type="transmembrane region" description="Helical" evidence="1">
    <location>
        <begin position="49"/>
        <end position="69"/>
    </location>
</feature>
<dbReference type="PANTHER" id="PTHR40465:SF1">
    <property type="entry name" value="DUF6534 DOMAIN-CONTAINING PROTEIN"/>
    <property type="match status" value="1"/>
</dbReference>
<keyword evidence="3" id="KW-1185">Reference proteome</keyword>
<feature type="transmembrane region" description="Helical" evidence="1">
    <location>
        <begin position="121"/>
        <end position="144"/>
    </location>
</feature>
<keyword evidence="1" id="KW-0472">Membrane</keyword>
<protein>
    <submittedName>
        <fullName evidence="2">Uncharacterized protein</fullName>
    </submittedName>
</protein>
<accession>A0A4S8LPR5</accession>
<feature type="transmembrane region" description="Helical" evidence="1">
    <location>
        <begin position="156"/>
        <end position="180"/>
    </location>
</feature>